<feature type="repeat" description="PPR" evidence="3">
    <location>
        <begin position="255"/>
        <end position="289"/>
    </location>
</feature>
<feature type="repeat" description="PPR" evidence="3">
    <location>
        <begin position="356"/>
        <end position="386"/>
    </location>
</feature>
<evidence type="ECO:0000256" key="2">
    <source>
        <dbReference type="ARBA" id="ARBA00061659"/>
    </source>
</evidence>
<comment type="similarity">
    <text evidence="2">Belongs to the PPR family. PCMP-E subfamily.</text>
</comment>
<dbReference type="InterPro" id="IPR002885">
    <property type="entry name" value="PPR_rpt"/>
</dbReference>
<dbReference type="InterPro" id="IPR046848">
    <property type="entry name" value="E_motif"/>
</dbReference>
<comment type="caution">
    <text evidence="4">The sequence shown here is derived from an EMBL/GenBank/DDBJ whole genome shotgun (WGS) entry which is preliminary data.</text>
</comment>
<evidence type="ECO:0008006" key="6">
    <source>
        <dbReference type="Google" id="ProtNLM"/>
    </source>
</evidence>
<dbReference type="PROSITE" id="PS51375">
    <property type="entry name" value="PPR"/>
    <property type="match status" value="6"/>
</dbReference>
<organism evidence="4 5">
    <name type="scientific">Rhamnella rubrinervis</name>
    <dbReference type="NCBI Taxonomy" id="2594499"/>
    <lineage>
        <taxon>Eukaryota</taxon>
        <taxon>Viridiplantae</taxon>
        <taxon>Streptophyta</taxon>
        <taxon>Embryophyta</taxon>
        <taxon>Tracheophyta</taxon>
        <taxon>Spermatophyta</taxon>
        <taxon>Magnoliopsida</taxon>
        <taxon>eudicotyledons</taxon>
        <taxon>Gunneridae</taxon>
        <taxon>Pentapetalae</taxon>
        <taxon>rosids</taxon>
        <taxon>fabids</taxon>
        <taxon>Rosales</taxon>
        <taxon>Rhamnaceae</taxon>
        <taxon>rhamnoid group</taxon>
        <taxon>Rhamneae</taxon>
        <taxon>Rhamnella</taxon>
    </lineage>
</organism>
<dbReference type="InterPro" id="IPR011990">
    <property type="entry name" value="TPR-like_helical_dom_sf"/>
</dbReference>
<dbReference type="GO" id="GO:0003723">
    <property type="term" value="F:RNA binding"/>
    <property type="evidence" value="ECO:0007669"/>
    <property type="project" value="InterPro"/>
</dbReference>
<name>A0A8K0HEE1_9ROSA</name>
<evidence type="ECO:0000256" key="3">
    <source>
        <dbReference type="PROSITE-ProRule" id="PRU00708"/>
    </source>
</evidence>
<keyword evidence="5" id="KW-1185">Reference proteome</keyword>
<evidence type="ECO:0000313" key="5">
    <source>
        <dbReference type="Proteomes" id="UP000796880"/>
    </source>
</evidence>
<dbReference type="FunFam" id="1.25.40.10:FF:000280">
    <property type="entry name" value="Pentatricopeptide repeat-containing protein"/>
    <property type="match status" value="1"/>
</dbReference>
<dbReference type="NCBIfam" id="TIGR00756">
    <property type="entry name" value="PPR"/>
    <property type="match status" value="5"/>
</dbReference>
<dbReference type="Pfam" id="PF01535">
    <property type="entry name" value="PPR"/>
    <property type="match status" value="5"/>
</dbReference>
<dbReference type="EMBL" id="VOIH02000003">
    <property type="protein sequence ID" value="KAF3450603.1"/>
    <property type="molecule type" value="Genomic_DNA"/>
</dbReference>
<evidence type="ECO:0000256" key="1">
    <source>
        <dbReference type="ARBA" id="ARBA00022737"/>
    </source>
</evidence>
<feature type="repeat" description="PPR" evidence="3">
    <location>
        <begin position="395"/>
        <end position="429"/>
    </location>
</feature>
<dbReference type="InterPro" id="IPR046960">
    <property type="entry name" value="PPR_At4g14850-like_plant"/>
</dbReference>
<protein>
    <recommendedName>
        <fullName evidence="6">Pentatricopeptide repeat-containing protein</fullName>
    </recommendedName>
</protein>
<dbReference type="FunFam" id="1.25.40.10:FF:000393">
    <property type="entry name" value="Pentatricopeptide repeat-containing protein At1g20230"/>
    <property type="match status" value="2"/>
</dbReference>
<dbReference type="Proteomes" id="UP000796880">
    <property type="component" value="Unassembled WGS sequence"/>
</dbReference>
<feature type="repeat" description="PPR" evidence="3">
    <location>
        <begin position="496"/>
        <end position="530"/>
    </location>
</feature>
<dbReference type="FunFam" id="1.25.40.10:FF:000031">
    <property type="entry name" value="Pentatricopeptide repeat-containing protein mitochondrial"/>
    <property type="match status" value="1"/>
</dbReference>
<dbReference type="Pfam" id="PF13041">
    <property type="entry name" value="PPR_2"/>
    <property type="match status" value="3"/>
</dbReference>
<proteinExistence type="inferred from homology"/>
<dbReference type="Pfam" id="PF20431">
    <property type="entry name" value="E_motif"/>
    <property type="match status" value="1"/>
</dbReference>
<accession>A0A8K0HEE1</accession>
<evidence type="ECO:0000313" key="4">
    <source>
        <dbReference type="EMBL" id="KAF3450603.1"/>
    </source>
</evidence>
<sequence length="735" mass="82218">MLHASSKRFTSTSSTLRQICLCFLSNLCRSFPRQLHIHGRIQLHPNYTVHDEVLDVFDHLLLHCRRTQQCKQIHTQIVITGLYRSAFLASRLVSIYSRFGLVSDAQKVFDVCPVDSISNLLLWNAIVRANVSHGFYKEALQMYDKMRKLGVWADSFTFPLVVRACALLGSLKLCKIVHSHVLQMGFRNHLHVVNELLGMYGKLGLMEDACRLFERMVVRSYVSWNTMVSAHSFNYDSEGASKIFRWMESEGFEPNPVTWTSLLSSYARCGQHEEVIELFGVTRSRGVGATAEALAVVLSVCGDLTAANKGKLIHGYIVKGGFEAYLFTKNALICMYGKCGEVEHAQKLFLEMERKNLVGWNALISSYAESGLCEEAFQLFTQLEKSDGFSVMRPNVISWSAVIGGFASKGRGEESLELFRKMHLTGVVANSVTISSVLSVCAELAALNLGREIHGHVVRAMMDGNILVGNGLINMYTKCGSFKEGHQIFENIEDKDLISWNSMITGYGMHGLGENALRIFYQMIKSGFKPDDVTFVAVLSACSHAGLITQGRRLFDQMSREYRIQPQMEHYACMVDLLGRAGLLQEASNIVKNMPIKPNACVWSALLNSCRMYKNTPVADETAAYFSRKNSEMTGSYMLLSNIYAASGRWEESARVRTLARTKGLKKIPGQSWIEVKKKVYMFSSGSPVQAGLELVYGILQELALQMESEGCITNESSVEQNVNDEEMNMLVGPQ</sequence>
<dbReference type="GO" id="GO:0009451">
    <property type="term" value="P:RNA modification"/>
    <property type="evidence" value="ECO:0007669"/>
    <property type="project" value="InterPro"/>
</dbReference>
<gene>
    <name evidence="4" type="ORF">FNV43_RR06692</name>
</gene>
<dbReference type="Gene3D" id="1.25.40.10">
    <property type="entry name" value="Tetratricopeptide repeat domain"/>
    <property type="match status" value="4"/>
</dbReference>
<dbReference type="OrthoDB" id="881013at2759"/>
<dbReference type="PANTHER" id="PTHR47926:SF389">
    <property type="entry name" value="PENTATRICOPEPTIDE PROTEIN-RELATED"/>
    <property type="match status" value="1"/>
</dbReference>
<dbReference type="AlphaFoldDB" id="A0A8K0HEE1"/>
<feature type="repeat" description="PPR" evidence="3">
    <location>
        <begin position="220"/>
        <end position="254"/>
    </location>
</feature>
<keyword evidence="1" id="KW-0677">Repeat</keyword>
<reference evidence="4" key="1">
    <citation type="submission" date="2020-03" db="EMBL/GenBank/DDBJ databases">
        <title>A high-quality chromosome-level genome assembly of a woody plant with both climbing and erect habits, Rhamnella rubrinervis.</title>
        <authorList>
            <person name="Lu Z."/>
            <person name="Yang Y."/>
            <person name="Zhu X."/>
            <person name="Sun Y."/>
        </authorList>
    </citation>
    <scope>NUCLEOTIDE SEQUENCE</scope>
    <source>
        <strain evidence="4">BYM</strain>
        <tissue evidence="4">Leaf</tissue>
    </source>
</reference>
<dbReference type="FunFam" id="1.25.40.10:FF:001180">
    <property type="entry name" value="Pentatricopeptide repeat-containing protein At2g03380, mitochondrial"/>
    <property type="match status" value="1"/>
</dbReference>
<feature type="repeat" description="PPR" evidence="3">
    <location>
        <begin position="119"/>
        <end position="153"/>
    </location>
</feature>
<dbReference type="PANTHER" id="PTHR47926">
    <property type="entry name" value="PENTATRICOPEPTIDE REPEAT-CONTAINING PROTEIN"/>
    <property type="match status" value="1"/>
</dbReference>